<organism evidence="2 3">
    <name type="scientific">Kineosporia corallincola</name>
    <dbReference type="NCBI Taxonomy" id="2835133"/>
    <lineage>
        <taxon>Bacteria</taxon>
        <taxon>Bacillati</taxon>
        <taxon>Actinomycetota</taxon>
        <taxon>Actinomycetes</taxon>
        <taxon>Kineosporiales</taxon>
        <taxon>Kineosporiaceae</taxon>
        <taxon>Kineosporia</taxon>
    </lineage>
</organism>
<dbReference type="Gene3D" id="3.40.630.30">
    <property type="match status" value="1"/>
</dbReference>
<dbReference type="Proteomes" id="UP001197247">
    <property type="component" value="Unassembled WGS sequence"/>
</dbReference>
<evidence type="ECO:0000313" key="2">
    <source>
        <dbReference type="EMBL" id="MBT0768605.1"/>
    </source>
</evidence>
<proteinExistence type="predicted"/>
<accession>A0ABS5TBZ5</accession>
<comment type="caution">
    <text evidence="2">The sequence shown here is derived from an EMBL/GenBank/DDBJ whole genome shotgun (WGS) entry which is preliminary data.</text>
</comment>
<dbReference type="InterPro" id="IPR000182">
    <property type="entry name" value="GNAT_dom"/>
</dbReference>
<gene>
    <name evidence="2" type="ORF">KIH74_06685</name>
</gene>
<evidence type="ECO:0000313" key="3">
    <source>
        <dbReference type="Proteomes" id="UP001197247"/>
    </source>
</evidence>
<reference evidence="2 3" key="1">
    <citation type="submission" date="2021-05" db="EMBL/GenBank/DDBJ databases">
        <title>Kineosporia and Streptomyces sp. nov. two new marine actinobacteria isolated from Coral.</title>
        <authorList>
            <person name="Buangrab K."/>
            <person name="Sutthacheep M."/>
            <person name="Yeemin T."/>
            <person name="Harunari E."/>
            <person name="Igarashi Y."/>
            <person name="Kanchanasin P."/>
            <person name="Tanasupawat S."/>
            <person name="Phongsopitanun W."/>
        </authorList>
    </citation>
    <scope>NUCLEOTIDE SEQUENCE [LARGE SCALE GENOMIC DNA]</scope>
    <source>
        <strain evidence="2 3">J2-2</strain>
    </source>
</reference>
<dbReference type="InterPro" id="IPR016181">
    <property type="entry name" value="Acyl_CoA_acyltransferase"/>
</dbReference>
<evidence type="ECO:0000259" key="1">
    <source>
        <dbReference type="PROSITE" id="PS51186"/>
    </source>
</evidence>
<dbReference type="EMBL" id="JAHBAY010000002">
    <property type="protein sequence ID" value="MBT0768605.1"/>
    <property type="molecule type" value="Genomic_DNA"/>
</dbReference>
<name>A0ABS5TBZ5_9ACTN</name>
<protein>
    <submittedName>
        <fullName evidence="2">GNAT family N-acetyltransferase</fullName>
    </submittedName>
</protein>
<dbReference type="PROSITE" id="PS51186">
    <property type="entry name" value="GNAT"/>
    <property type="match status" value="1"/>
</dbReference>
<dbReference type="RefSeq" id="WP_214154898.1">
    <property type="nucleotide sequence ID" value="NZ_JAHBAY010000002.1"/>
</dbReference>
<dbReference type="Pfam" id="PF00583">
    <property type="entry name" value="Acetyltransf_1"/>
    <property type="match status" value="1"/>
</dbReference>
<keyword evidence="3" id="KW-1185">Reference proteome</keyword>
<dbReference type="SUPFAM" id="SSF55729">
    <property type="entry name" value="Acyl-CoA N-acyltransferases (Nat)"/>
    <property type="match status" value="1"/>
</dbReference>
<feature type="domain" description="N-acetyltransferase" evidence="1">
    <location>
        <begin position="21"/>
        <end position="177"/>
    </location>
</feature>
<sequence>MITDDFTDVRAKFFPGGMTGLGLRVQSCEDAEEYARAIAASVETIFPHEPGLPVPIARQPAVARLKSIYRRMHQERFLLLDEHDCVQGFLSGQQEDPITFNIGRVGMMPDYRKRGAASFYRLFIEYLRELGYERITSHHHPHNTEPIIIQLKLGFFIEGMQLDESLGPRVKLVLQLHEDRRQQAIERFRLS</sequence>